<keyword evidence="3 4" id="KW-0546">Nucleotide metabolism</keyword>
<feature type="active site" description="Proton acceptor" evidence="4">
    <location>
        <position position="73"/>
    </location>
</feature>
<dbReference type="Gene3D" id="3.90.950.10">
    <property type="match status" value="1"/>
</dbReference>
<evidence type="ECO:0000256" key="2">
    <source>
        <dbReference type="ARBA" id="ARBA00022801"/>
    </source>
</evidence>
<comment type="function">
    <text evidence="4">Nucleoside triphosphate pyrophosphatase that hydrolyzes dTTP and UTP. May have a dual role in cell division arrest and in preventing the incorporation of modified nucleotides into cellular nucleic acids.</text>
</comment>
<dbReference type="PIRSF" id="PIRSF006305">
    <property type="entry name" value="Maf"/>
    <property type="match status" value="1"/>
</dbReference>
<comment type="similarity">
    <text evidence="4">Belongs to the Maf family. YhdE subfamily.</text>
</comment>
<proteinExistence type="inferred from homology"/>
<comment type="caution">
    <text evidence="4">Lacks conserved residue(s) required for the propagation of feature annotation.</text>
</comment>
<evidence type="ECO:0000313" key="6">
    <source>
        <dbReference type="Proteomes" id="UP001324993"/>
    </source>
</evidence>
<dbReference type="SUPFAM" id="SSF52972">
    <property type="entry name" value="ITPase-like"/>
    <property type="match status" value="1"/>
</dbReference>
<evidence type="ECO:0000256" key="4">
    <source>
        <dbReference type="HAMAP-Rule" id="MF_00528"/>
    </source>
</evidence>
<evidence type="ECO:0000313" key="5">
    <source>
        <dbReference type="EMBL" id="WPJ96061.1"/>
    </source>
</evidence>
<keyword evidence="6" id="KW-1185">Reference proteome</keyword>
<dbReference type="GO" id="GO:0016787">
    <property type="term" value="F:hydrolase activity"/>
    <property type="evidence" value="ECO:0007669"/>
    <property type="project" value="UniProtKB-KW"/>
</dbReference>
<protein>
    <recommendedName>
        <fullName evidence="4">dTTP/UTP pyrophosphatase</fullName>
        <shortName evidence="4">dTTPase/UTPase</shortName>
        <ecNumber evidence="4">3.6.1.9</ecNumber>
    </recommendedName>
    <alternativeName>
        <fullName evidence="4">Nucleoside triphosphate pyrophosphatase</fullName>
    </alternativeName>
    <alternativeName>
        <fullName evidence="4">Nucleotide pyrophosphatase</fullName>
        <shortName evidence="4">Nucleotide PPase</shortName>
    </alternativeName>
</protein>
<feature type="site" description="Important for substrate specificity" evidence="4">
    <location>
        <position position="74"/>
    </location>
</feature>
<dbReference type="PANTHER" id="PTHR43213">
    <property type="entry name" value="BIFUNCTIONAL DTTP/UTP PYROPHOSPHATASE/METHYLTRANSFERASE PROTEIN-RELATED"/>
    <property type="match status" value="1"/>
</dbReference>
<dbReference type="EC" id="3.6.1.9" evidence="4"/>
<feature type="site" description="Important for substrate specificity" evidence="4">
    <location>
        <position position="158"/>
    </location>
</feature>
<dbReference type="CDD" id="cd00555">
    <property type="entry name" value="Maf"/>
    <property type="match status" value="1"/>
</dbReference>
<dbReference type="NCBIfam" id="TIGR00172">
    <property type="entry name" value="maf"/>
    <property type="match status" value="1"/>
</dbReference>
<evidence type="ECO:0000256" key="1">
    <source>
        <dbReference type="ARBA" id="ARBA00001968"/>
    </source>
</evidence>
<feature type="site" description="Important for substrate specificity" evidence="4">
    <location>
        <position position="16"/>
    </location>
</feature>
<name>A0ABZ0RKV8_9BACT</name>
<comment type="cofactor">
    <cofactor evidence="1 4">
        <name>a divalent metal cation</name>
        <dbReference type="ChEBI" id="CHEBI:60240"/>
    </cofactor>
</comment>
<dbReference type="InterPro" id="IPR029001">
    <property type="entry name" value="ITPase-like_fam"/>
</dbReference>
<organism evidence="5 6">
    <name type="scientific">Coraliomargarita algicola</name>
    <dbReference type="NCBI Taxonomy" id="3092156"/>
    <lineage>
        <taxon>Bacteria</taxon>
        <taxon>Pseudomonadati</taxon>
        <taxon>Verrucomicrobiota</taxon>
        <taxon>Opitutia</taxon>
        <taxon>Puniceicoccales</taxon>
        <taxon>Coraliomargaritaceae</taxon>
        <taxon>Coraliomargarita</taxon>
    </lineage>
</organism>
<reference evidence="5 6" key="1">
    <citation type="submission" date="2023-11" db="EMBL/GenBank/DDBJ databases">
        <title>Coraliomargarita sp. nov., isolated from marine algae.</title>
        <authorList>
            <person name="Lee J.K."/>
            <person name="Baek J.H."/>
            <person name="Kim J.M."/>
            <person name="Choi D.G."/>
            <person name="Jeon C.O."/>
        </authorList>
    </citation>
    <scope>NUCLEOTIDE SEQUENCE [LARGE SCALE GENOMIC DNA]</scope>
    <source>
        <strain evidence="5 6">J2-16</strain>
    </source>
</reference>
<dbReference type="PANTHER" id="PTHR43213:SF5">
    <property type="entry name" value="BIFUNCTIONAL DTTP_UTP PYROPHOSPHATASE_METHYLTRANSFERASE PROTEIN-RELATED"/>
    <property type="match status" value="1"/>
</dbReference>
<dbReference type="RefSeq" id="WP_319832925.1">
    <property type="nucleotide sequence ID" value="NZ_CP138858.1"/>
</dbReference>
<accession>A0ABZ0RKV8</accession>
<comment type="catalytic activity">
    <reaction evidence="4">
        <text>dTTP + H2O = dTMP + diphosphate + H(+)</text>
        <dbReference type="Rhea" id="RHEA:28534"/>
        <dbReference type="ChEBI" id="CHEBI:15377"/>
        <dbReference type="ChEBI" id="CHEBI:15378"/>
        <dbReference type="ChEBI" id="CHEBI:33019"/>
        <dbReference type="ChEBI" id="CHEBI:37568"/>
        <dbReference type="ChEBI" id="CHEBI:63528"/>
        <dbReference type="EC" id="3.6.1.9"/>
    </reaction>
</comment>
<keyword evidence="4" id="KW-0963">Cytoplasm</keyword>
<dbReference type="InterPro" id="IPR003697">
    <property type="entry name" value="Maf-like"/>
</dbReference>
<dbReference type="Proteomes" id="UP001324993">
    <property type="component" value="Chromosome"/>
</dbReference>
<dbReference type="EMBL" id="CP138858">
    <property type="protein sequence ID" value="WPJ96061.1"/>
    <property type="molecule type" value="Genomic_DNA"/>
</dbReference>
<comment type="catalytic activity">
    <reaction evidence="4">
        <text>UTP + H2O = UMP + diphosphate + H(+)</text>
        <dbReference type="Rhea" id="RHEA:29395"/>
        <dbReference type="ChEBI" id="CHEBI:15377"/>
        <dbReference type="ChEBI" id="CHEBI:15378"/>
        <dbReference type="ChEBI" id="CHEBI:33019"/>
        <dbReference type="ChEBI" id="CHEBI:46398"/>
        <dbReference type="ChEBI" id="CHEBI:57865"/>
        <dbReference type="EC" id="3.6.1.9"/>
    </reaction>
</comment>
<keyword evidence="2 4" id="KW-0378">Hydrolase</keyword>
<gene>
    <name evidence="5" type="ORF">SH580_21840</name>
</gene>
<comment type="subcellular location">
    <subcellularLocation>
        <location evidence="4">Cytoplasm</location>
    </subcellularLocation>
</comment>
<evidence type="ECO:0000256" key="3">
    <source>
        <dbReference type="ARBA" id="ARBA00023080"/>
    </source>
</evidence>
<dbReference type="HAMAP" id="MF_00528">
    <property type="entry name" value="Maf"/>
    <property type="match status" value="1"/>
</dbReference>
<sequence>MAELPTHFYLASASPRRAELMQRMGLRFEIRPTHVEEDDSGSQGPEVMVLENAKLKASTLSELEPEALVLGSDTTVAWDAHVLSKPIDLADARRMLHMLSGRRHTVYTAVSLYWQAGGLAHTFVERSDVRFQQLDDARIDQYFARVNPLDKAGAYGIQEGRELIIEHVEGSVENVMGLPIQALEQTLRELGFDFWN</sequence>
<dbReference type="Pfam" id="PF02545">
    <property type="entry name" value="Maf"/>
    <property type="match status" value="1"/>
</dbReference>